<keyword evidence="3" id="KW-1185">Reference proteome</keyword>
<evidence type="ECO:0000313" key="2">
    <source>
        <dbReference type="EMBL" id="MBP3965672.1"/>
    </source>
</evidence>
<evidence type="ECO:0000256" key="1">
    <source>
        <dbReference type="SAM" id="Phobius"/>
    </source>
</evidence>
<gene>
    <name evidence="2" type="ORF">I8J30_23425</name>
</gene>
<dbReference type="PROSITE" id="PS51257">
    <property type="entry name" value="PROKAR_LIPOPROTEIN"/>
    <property type="match status" value="1"/>
</dbReference>
<name>A0ABS5CIG7_9BACL</name>
<dbReference type="RefSeq" id="WP_210662279.1">
    <property type="nucleotide sequence ID" value="NZ_JAGKSP010000012.1"/>
</dbReference>
<organism evidence="2 3">
    <name type="scientific">Paenibacillus lignilyticus</name>
    <dbReference type="NCBI Taxonomy" id="1172615"/>
    <lineage>
        <taxon>Bacteria</taxon>
        <taxon>Bacillati</taxon>
        <taxon>Bacillota</taxon>
        <taxon>Bacilli</taxon>
        <taxon>Bacillales</taxon>
        <taxon>Paenibacillaceae</taxon>
        <taxon>Paenibacillus</taxon>
    </lineage>
</organism>
<comment type="caution">
    <text evidence="2">The sequence shown here is derived from an EMBL/GenBank/DDBJ whole genome shotgun (WGS) entry which is preliminary data.</text>
</comment>
<feature type="transmembrane region" description="Helical" evidence="1">
    <location>
        <begin position="12"/>
        <end position="30"/>
    </location>
</feature>
<keyword evidence="1" id="KW-1133">Transmembrane helix</keyword>
<dbReference type="Proteomes" id="UP000673394">
    <property type="component" value="Unassembled WGS sequence"/>
</dbReference>
<keyword evidence="1" id="KW-0812">Transmembrane</keyword>
<dbReference type="EMBL" id="JAGKSP010000012">
    <property type="protein sequence ID" value="MBP3965672.1"/>
    <property type="molecule type" value="Genomic_DNA"/>
</dbReference>
<keyword evidence="1" id="KW-0472">Membrane</keyword>
<protein>
    <submittedName>
        <fullName evidence="2">Uncharacterized protein</fullName>
    </submittedName>
</protein>
<reference evidence="2 3" key="1">
    <citation type="submission" date="2021-04" db="EMBL/GenBank/DDBJ databases">
        <title>Paenibacillus sp. DLE-14 whole genome sequence.</title>
        <authorList>
            <person name="Ham Y.J."/>
        </authorList>
    </citation>
    <scope>NUCLEOTIDE SEQUENCE [LARGE SCALE GENOMIC DNA]</scope>
    <source>
        <strain evidence="2 3">DLE-14</strain>
    </source>
</reference>
<sequence length="177" mass="19275">MQAHIGKRFNVLYRLTSAVLIAVTVLTVVGCSRSDQNKSTTEHQVSNLPTITSQIKAGTNPFEVAGIEDPQAFFDVFNAVKTAIAEGDKVTVANHILYPLRVNGTSGSLLIKTRRDFVDRYDAIIDKSIKQAIAEQSADQVFVNYQGVMVGNGDIWFGGSADKPQVIGIIAINHDIR</sequence>
<evidence type="ECO:0000313" key="3">
    <source>
        <dbReference type="Proteomes" id="UP000673394"/>
    </source>
</evidence>
<proteinExistence type="predicted"/>
<accession>A0ABS5CIG7</accession>